<dbReference type="AlphaFoldDB" id="A0A5R9BBF6"/>
<evidence type="ECO:0000313" key="4">
    <source>
        <dbReference type="Proteomes" id="UP000310458"/>
    </source>
</evidence>
<feature type="compositionally biased region" description="Acidic residues" evidence="1">
    <location>
        <begin position="94"/>
        <end position="113"/>
    </location>
</feature>
<name>A0A5R9BBF6_9MICC</name>
<gene>
    <name evidence="3" type="ORF">FEF26_06825</name>
</gene>
<dbReference type="Proteomes" id="UP000310458">
    <property type="component" value="Unassembled WGS sequence"/>
</dbReference>
<dbReference type="EMBL" id="VAVZ01000015">
    <property type="protein sequence ID" value="TLP97975.1"/>
    <property type="molecule type" value="Genomic_DNA"/>
</dbReference>
<proteinExistence type="predicted"/>
<protein>
    <submittedName>
        <fullName evidence="3">DUF3099 domain-containing protein</fullName>
    </submittedName>
</protein>
<keyword evidence="2" id="KW-0812">Transmembrane</keyword>
<feature type="transmembrane region" description="Helical" evidence="2">
    <location>
        <begin position="50"/>
        <end position="72"/>
    </location>
</feature>
<evidence type="ECO:0000256" key="1">
    <source>
        <dbReference type="SAM" id="MobiDB-lite"/>
    </source>
</evidence>
<keyword evidence="4" id="KW-1185">Reference proteome</keyword>
<dbReference type="RefSeq" id="WP_138252793.1">
    <property type="nucleotide sequence ID" value="NZ_VAVZ01000015.1"/>
</dbReference>
<reference evidence="3 4" key="1">
    <citation type="submission" date="2019-05" db="EMBL/GenBank/DDBJ databases">
        <title>Nesterenkonia sp. GY074 isolated from the Southern Atlantic Ocean.</title>
        <authorList>
            <person name="Zhang G."/>
        </authorList>
    </citation>
    <scope>NUCLEOTIDE SEQUENCE [LARGE SCALE GENOMIC DNA]</scope>
    <source>
        <strain evidence="3 4">GY074</strain>
    </source>
</reference>
<feature type="region of interest" description="Disordered" evidence="1">
    <location>
        <begin position="88"/>
        <end position="140"/>
    </location>
</feature>
<accession>A0A5R9BBF6</accession>
<keyword evidence="2" id="KW-1133">Transmembrane helix</keyword>
<dbReference type="InterPro" id="IPR021449">
    <property type="entry name" value="DUF3099"/>
</dbReference>
<dbReference type="OrthoDB" id="4229919at2"/>
<feature type="transmembrane region" description="Helical" evidence="2">
    <location>
        <begin position="23"/>
        <end position="44"/>
    </location>
</feature>
<dbReference type="Pfam" id="PF11298">
    <property type="entry name" value="DUF3099"/>
    <property type="match status" value="1"/>
</dbReference>
<evidence type="ECO:0000313" key="3">
    <source>
        <dbReference type="EMBL" id="TLP97975.1"/>
    </source>
</evidence>
<evidence type="ECO:0000256" key="2">
    <source>
        <dbReference type="SAM" id="Phobius"/>
    </source>
</evidence>
<sequence>MTNPVHSITDAPLKHSVEQRARMIRYTVAMSIRIVCFILAAVVGMVWQSWWAIVFVVAAVVLPYLAVIDANAGGDRYMARREAEGLERHNILSDGDDDLPDEPLQWWEEEDESPTPPSNGSPAVISGELDGDDADEEEPG</sequence>
<feature type="compositionally biased region" description="Acidic residues" evidence="1">
    <location>
        <begin position="129"/>
        <end position="140"/>
    </location>
</feature>
<keyword evidence="2" id="KW-0472">Membrane</keyword>
<organism evidence="3 4">
    <name type="scientific">Nesterenkonia salmonea</name>
    <dbReference type="NCBI Taxonomy" id="1804987"/>
    <lineage>
        <taxon>Bacteria</taxon>
        <taxon>Bacillati</taxon>
        <taxon>Actinomycetota</taxon>
        <taxon>Actinomycetes</taxon>
        <taxon>Micrococcales</taxon>
        <taxon>Micrococcaceae</taxon>
        <taxon>Nesterenkonia</taxon>
    </lineage>
</organism>
<comment type="caution">
    <text evidence="3">The sequence shown here is derived from an EMBL/GenBank/DDBJ whole genome shotgun (WGS) entry which is preliminary data.</text>
</comment>